<protein>
    <recommendedName>
        <fullName evidence="1">DUF4283 domain-containing protein</fullName>
    </recommendedName>
</protein>
<feature type="domain" description="DUF4283" evidence="1">
    <location>
        <begin position="29"/>
        <end position="91"/>
    </location>
</feature>
<keyword evidence="3" id="KW-1185">Reference proteome</keyword>
<proteinExistence type="predicted"/>
<evidence type="ECO:0000259" key="1">
    <source>
        <dbReference type="Pfam" id="PF14111"/>
    </source>
</evidence>
<dbReference type="Pfam" id="PF14111">
    <property type="entry name" value="DUF4283"/>
    <property type="match status" value="1"/>
</dbReference>
<dbReference type="Gramene" id="evm.model.01.1519">
    <property type="protein sequence ID" value="cds.evm.model.01.1519"/>
    <property type="gene ID" value="evm.TU.01.1519"/>
</dbReference>
<dbReference type="EnsemblPlants" id="evm.model.01.1519">
    <property type="protein sequence ID" value="cds.evm.model.01.1519"/>
    <property type="gene ID" value="evm.TU.01.1519"/>
</dbReference>
<dbReference type="AlphaFoldDB" id="A0A803NHF7"/>
<reference evidence="2" key="1">
    <citation type="submission" date="2018-11" db="EMBL/GenBank/DDBJ databases">
        <authorList>
            <person name="Grassa J C."/>
        </authorList>
    </citation>
    <scope>NUCLEOTIDE SEQUENCE [LARGE SCALE GENOMIC DNA]</scope>
</reference>
<organism evidence="2 3">
    <name type="scientific">Cannabis sativa</name>
    <name type="common">Hemp</name>
    <name type="synonym">Marijuana</name>
    <dbReference type="NCBI Taxonomy" id="3483"/>
    <lineage>
        <taxon>Eukaryota</taxon>
        <taxon>Viridiplantae</taxon>
        <taxon>Streptophyta</taxon>
        <taxon>Embryophyta</taxon>
        <taxon>Tracheophyta</taxon>
        <taxon>Spermatophyta</taxon>
        <taxon>Magnoliopsida</taxon>
        <taxon>eudicotyledons</taxon>
        <taxon>Gunneridae</taxon>
        <taxon>Pentapetalae</taxon>
        <taxon>rosids</taxon>
        <taxon>fabids</taxon>
        <taxon>Rosales</taxon>
        <taxon>Cannabaceae</taxon>
        <taxon>Cannabis</taxon>
    </lineage>
</organism>
<dbReference type="InterPro" id="IPR025558">
    <property type="entry name" value="DUF4283"/>
</dbReference>
<dbReference type="Proteomes" id="UP000596661">
    <property type="component" value="Chromosome 1"/>
</dbReference>
<accession>A0A803NHF7</accession>
<dbReference type="EMBL" id="UZAU01000033">
    <property type="status" value="NOT_ANNOTATED_CDS"/>
    <property type="molecule type" value="Genomic_DNA"/>
</dbReference>
<name>A0A803NHF7_CANSA</name>
<evidence type="ECO:0000313" key="2">
    <source>
        <dbReference type="EnsemblPlants" id="cds.evm.model.01.1519"/>
    </source>
</evidence>
<evidence type="ECO:0000313" key="3">
    <source>
        <dbReference type="Proteomes" id="UP000596661"/>
    </source>
</evidence>
<reference evidence="2" key="2">
    <citation type="submission" date="2021-03" db="UniProtKB">
        <authorList>
            <consortium name="EnsemblPlants"/>
        </authorList>
    </citation>
    <scope>IDENTIFICATION</scope>
</reference>
<sequence>MATVMTESTEDEIVQLTGKLGMEQEKEWEVVEAQTNHMWKAIGEWKVKAIDEEKEHKCFGVSFASRVDAKKILEKQHWLFNGGMLVLEEWPTSGQWRDASSTGYIRHREPKQGGAVPGRGSAAERGSWKECRFHDCEI</sequence>